<reference evidence="2" key="1">
    <citation type="journal article" date="2019" name="Int. J. Syst. Evol. Microbiol.">
        <title>The Global Catalogue of Microorganisms (GCM) 10K type strain sequencing project: providing services to taxonomists for standard genome sequencing and annotation.</title>
        <authorList>
            <consortium name="The Broad Institute Genomics Platform"/>
            <consortium name="The Broad Institute Genome Sequencing Center for Infectious Disease"/>
            <person name="Wu L."/>
            <person name="Ma J."/>
        </authorList>
    </citation>
    <scope>NUCLEOTIDE SEQUENCE [LARGE SCALE GENOMIC DNA]</scope>
    <source>
        <strain evidence="2">KCTC 23984</strain>
    </source>
</reference>
<comment type="caution">
    <text evidence="1">The sequence shown here is derived from an EMBL/GenBank/DDBJ whole genome shotgun (WGS) entry which is preliminary data.</text>
</comment>
<dbReference type="RefSeq" id="WP_377489301.1">
    <property type="nucleotide sequence ID" value="NZ_JBHUOX010000021.1"/>
</dbReference>
<name>A0ABW6BZ11_9BACT</name>
<gene>
    <name evidence="1" type="ORF">ACFS7Z_21385</name>
</gene>
<dbReference type="Proteomes" id="UP001597641">
    <property type="component" value="Unassembled WGS sequence"/>
</dbReference>
<organism evidence="1 2">
    <name type="scientific">Pontibacter toksunensis</name>
    <dbReference type="NCBI Taxonomy" id="1332631"/>
    <lineage>
        <taxon>Bacteria</taxon>
        <taxon>Pseudomonadati</taxon>
        <taxon>Bacteroidota</taxon>
        <taxon>Cytophagia</taxon>
        <taxon>Cytophagales</taxon>
        <taxon>Hymenobacteraceae</taxon>
        <taxon>Pontibacter</taxon>
    </lineage>
</organism>
<evidence type="ECO:0000313" key="2">
    <source>
        <dbReference type="Proteomes" id="UP001597641"/>
    </source>
</evidence>
<protein>
    <submittedName>
        <fullName evidence="1">Uncharacterized protein</fullName>
    </submittedName>
</protein>
<sequence>MIPVFLEGDGGRGPLFVNNAVPNAVRQPTAERWQLYLHSAERENAPPREWSARKKLWKRLFMSRWTNSHYGSLDKANKANKLLVHLTDDMEVSRGINLPSSFYQFSYSPSSSSNAVPV</sequence>
<proteinExistence type="predicted"/>
<evidence type="ECO:0000313" key="1">
    <source>
        <dbReference type="EMBL" id="MFD3002933.1"/>
    </source>
</evidence>
<keyword evidence="2" id="KW-1185">Reference proteome</keyword>
<accession>A0ABW6BZ11</accession>
<dbReference type="EMBL" id="JBHUOX010000021">
    <property type="protein sequence ID" value="MFD3002933.1"/>
    <property type="molecule type" value="Genomic_DNA"/>
</dbReference>